<dbReference type="Proteomes" id="UP000048841">
    <property type="component" value="Unassembled WGS sequence"/>
</dbReference>
<evidence type="ECO:0000256" key="1">
    <source>
        <dbReference type="SAM" id="Phobius"/>
    </source>
</evidence>
<evidence type="ECO:0000313" key="2">
    <source>
        <dbReference type="EMBL" id="CFQ59343.1"/>
    </source>
</evidence>
<sequence length="56" mass="6652">MDLMGCANGVPDWNRTIHLVVCFKCLFYFVVNNLYISLYVYFRAYSDMTDNQFSHD</sequence>
<organism evidence="2 3">
    <name type="scientific">Yersinia enterocolitica</name>
    <dbReference type="NCBI Taxonomy" id="630"/>
    <lineage>
        <taxon>Bacteria</taxon>
        <taxon>Pseudomonadati</taxon>
        <taxon>Pseudomonadota</taxon>
        <taxon>Gammaproteobacteria</taxon>
        <taxon>Enterobacterales</taxon>
        <taxon>Yersiniaceae</taxon>
        <taxon>Yersinia</taxon>
    </lineage>
</organism>
<name>A0A0H5G851_YEREN</name>
<accession>A0A0H5G851</accession>
<keyword evidence="1" id="KW-0812">Transmembrane</keyword>
<keyword evidence="1" id="KW-0472">Membrane</keyword>
<reference evidence="2 3" key="1">
    <citation type="submission" date="2015-03" db="EMBL/GenBank/DDBJ databases">
        <authorList>
            <person name="Murphy D."/>
        </authorList>
    </citation>
    <scope>NUCLEOTIDE SEQUENCE [LARGE SCALE GENOMIC DNA]</scope>
    <source>
        <strain evidence="2 3">IP26249</strain>
    </source>
</reference>
<protein>
    <submittedName>
        <fullName evidence="2">Uncharacterized protein</fullName>
    </submittedName>
</protein>
<gene>
    <name evidence="2" type="ORF">ERS137941_01461</name>
</gene>
<dbReference type="EMBL" id="CGBR01000007">
    <property type="protein sequence ID" value="CFQ59343.1"/>
    <property type="molecule type" value="Genomic_DNA"/>
</dbReference>
<feature type="transmembrane region" description="Helical" evidence="1">
    <location>
        <begin position="17"/>
        <end position="42"/>
    </location>
</feature>
<keyword evidence="1" id="KW-1133">Transmembrane helix</keyword>
<evidence type="ECO:0000313" key="3">
    <source>
        <dbReference type="Proteomes" id="UP000048841"/>
    </source>
</evidence>
<proteinExistence type="predicted"/>
<dbReference type="AlphaFoldDB" id="A0A0H5G851"/>